<organism evidence="1 2">
    <name type="scientific">Suillus placidus</name>
    <dbReference type="NCBI Taxonomy" id="48579"/>
    <lineage>
        <taxon>Eukaryota</taxon>
        <taxon>Fungi</taxon>
        <taxon>Dikarya</taxon>
        <taxon>Basidiomycota</taxon>
        <taxon>Agaricomycotina</taxon>
        <taxon>Agaricomycetes</taxon>
        <taxon>Agaricomycetidae</taxon>
        <taxon>Boletales</taxon>
        <taxon>Suillineae</taxon>
        <taxon>Suillaceae</taxon>
        <taxon>Suillus</taxon>
    </lineage>
</organism>
<comment type="caution">
    <text evidence="1">The sequence shown here is derived from an EMBL/GenBank/DDBJ whole genome shotgun (WGS) entry which is preliminary data.</text>
</comment>
<dbReference type="Proteomes" id="UP000714275">
    <property type="component" value="Unassembled WGS sequence"/>
</dbReference>
<keyword evidence="2" id="KW-1185">Reference proteome</keyword>
<reference evidence="1" key="1">
    <citation type="journal article" date="2020" name="New Phytol.">
        <title>Comparative genomics reveals dynamic genome evolution in host specialist ectomycorrhizal fungi.</title>
        <authorList>
            <person name="Lofgren L.A."/>
            <person name="Nguyen N.H."/>
            <person name="Vilgalys R."/>
            <person name="Ruytinx J."/>
            <person name="Liao H.L."/>
            <person name="Branco S."/>
            <person name="Kuo A."/>
            <person name="LaButti K."/>
            <person name="Lipzen A."/>
            <person name="Andreopoulos W."/>
            <person name="Pangilinan J."/>
            <person name="Riley R."/>
            <person name="Hundley H."/>
            <person name="Na H."/>
            <person name="Barry K."/>
            <person name="Grigoriev I.V."/>
            <person name="Stajich J.E."/>
            <person name="Kennedy P.G."/>
        </authorList>
    </citation>
    <scope>NUCLEOTIDE SEQUENCE</scope>
    <source>
        <strain evidence="1">DOB743</strain>
    </source>
</reference>
<evidence type="ECO:0000313" key="2">
    <source>
        <dbReference type="Proteomes" id="UP000714275"/>
    </source>
</evidence>
<accession>A0A9P6ZQM0</accession>
<dbReference type="AlphaFoldDB" id="A0A9P6ZQM0"/>
<name>A0A9P6ZQM0_9AGAM</name>
<proteinExistence type="predicted"/>
<gene>
    <name evidence="1" type="ORF">EV702DRAFT_554619</name>
</gene>
<sequence>MMPSRRIYDIPFPSFSLAMSQSSTSNMRLPSYRTSYLLRFHPYPRVKLSQRESLMNTVDDRLSNQHDVVEEDDNARPVILDLSDFHEEQHPNVENLPEAVEVAEAGAKPRLRRLSLTTLVIDLAVLVARKLAFKAR</sequence>
<dbReference type="EMBL" id="JABBWD010000045">
    <property type="protein sequence ID" value="KAG1774011.1"/>
    <property type="molecule type" value="Genomic_DNA"/>
</dbReference>
<evidence type="ECO:0000313" key="1">
    <source>
        <dbReference type="EMBL" id="KAG1774011.1"/>
    </source>
</evidence>
<dbReference type="OrthoDB" id="2637024at2759"/>
<protein>
    <submittedName>
        <fullName evidence="1">Uncharacterized protein</fullName>
    </submittedName>
</protein>